<feature type="region of interest" description="Disordered" evidence="1">
    <location>
        <begin position="14"/>
        <end position="67"/>
    </location>
</feature>
<dbReference type="Proteomes" id="UP000585665">
    <property type="component" value="Unassembled WGS sequence"/>
</dbReference>
<reference evidence="3 4" key="1">
    <citation type="submission" date="2020-06" db="EMBL/GenBank/DDBJ databases">
        <title>Description of novel acetic acid bacteria.</title>
        <authorList>
            <person name="Sombolestani A."/>
        </authorList>
    </citation>
    <scope>NUCLEOTIDE SEQUENCE [LARGE SCALE GENOMIC DNA]</scope>
    <source>
        <strain evidence="3 4">LMG 27010</strain>
    </source>
</reference>
<gene>
    <name evidence="3" type="ORF">HUK82_03610</name>
</gene>
<evidence type="ECO:0000256" key="1">
    <source>
        <dbReference type="SAM" id="MobiDB-lite"/>
    </source>
</evidence>
<accession>A0A850P9L3</accession>
<feature type="domain" description="Alginate export" evidence="2">
    <location>
        <begin position="130"/>
        <end position="538"/>
    </location>
</feature>
<name>A0A850P9L3_9PROT</name>
<protein>
    <submittedName>
        <fullName evidence="3">Alginate export family protein</fullName>
    </submittedName>
</protein>
<keyword evidence="4" id="KW-1185">Reference proteome</keyword>
<feature type="compositionally biased region" description="Polar residues" evidence="1">
    <location>
        <begin position="14"/>
        <end position="31"/>
    </location>
</feature>
<organism evidence="3 4">
    <name type="scientific">Ameyamaea chiangmaiensis</name>
    <dbReference type="NCBI Taxonomy" id="442969"/>
    <lineage>
        <taxon>Bacteria</taxon>
        <taxon>Pseudomonadati</taxon>
        <taxon>Pseudomonadota</taxon>
        <taxon>Alphaproteobacteria</taxon>
        <taxon>Acetobacterales</taxon>
        <taxon>Acetobacteraceae</taxon>
        <taxon>Ameyamaea</taxon>
    </lineage>
</organism>
<sequence>MVALAPGVARSAVSSLQTATPAQVRSVQHSPPSRGAGAATFPSIQTYPHAGPVSQPRRIPGTSGAPGFSTHGPWGVFNYGNGEPAGFGPIGLYAVAPWAEDWSGLRNGKPDHDPFDVLKFIPLNNDGSVWLSFSGETRLRNWWEQRPNLGTQKPNDSGRFGVRNLYGADLHIGPHLRFFGQLINADAGGWGGYGYTANYRTRLDVQQAFVEWRQPVLGTQTGFIFGRQQFLDAPSYILYNRETPNVPLSWNGFRLYSVGHRIRFDAYDFVQTNITPAAMFHDTENYATRLYGVNATLAPGQFHLGLEKVRSFLDMFYIGYKLTGSSAAIATRTATASGATTRNNFGMRWYGSAPSFEFSVGALWQGGTFNYARTNLPRPVSAYAINTIIGYRHTPSPVHPFLGVQADLYSGGDARRTNGTVGTYIAPYSPQTNYLDTTTYISPSNLIALSPVIRLTPRNNLTVQFKAPFLWRDSTNDPIYGPSGRYVFRHAFSGGYVGVVPQISLSIQLNRHLTWTQYAARFFTSDSLTRAGGSSGSYYQNNVVFRF</sequence>
<comment type="caution">
    <text evidence="3">The sequence shown here is derived from an EMBL/GenBank/DDBJ whole genome shotgun (WGS) entry which is preliminary data.</text>
</comment>
<dbReference type="InterPro" id="IPR025388">
    <property type="entry name" value="Alginate_export_dom"/>
</dbReference>
<evidence type="ECO:0000259" key="2">
    <source>
        <dbReference type="Pfam" id="PF13372"/>
    </source>
</evidence>
<evidence type="ECO:0000313" key="3">
    <source>
        <dbReference type="EMBL" id="NVN39653.1"/>
    </source>
</evidence>
<evidence type="ECO:0000313" key="4">
    <source>
        <dbReference type="Proteomes" id="UP000585665"/>
    </source>
</evidence>
<dbReference type="EMBL" id="JABXXR010000013">
    <property type="protein sequence ID" value="NVN39653.1"/>
    <property type="molecule type" value="Genomic_DNA"/>
</dbReference>
<proteinExistence type="predicted"/>
<dbReference type="Pfam" id="PF13372">
    <property type="entry name" value="Alginate_exp"/>
    <property type="match status" value="1"/>
</dbReference>
<dbReference type="AlphaFoldDB" id="A0A850P9L3"/>